<dbReference type="EMBL" id="SDMP01000006">
    <property type="protein sequence ID" value="RYR53730.1"/>
    <property type="molecule type" value="Genomic_DNA"/>
</dbReference>
<keyword evidence="3" id="KW-1185">Reference proteome</keyword>
<dbReference type="AlphaFoldDB" id="A0A445CS17"/>
<dbReference type="PANTHER" id="PTHR47718">
    <property type="entry name" value="OS01G0519700 PROTEIN"/>
    <property type="match status" value="1"/>
</dbReference>
<evidence type="ECO:0000313" key="2">
    <source>
        <dbReference type="EMBL" id="RYR53730.1"/>
    </source>
</evidence>
<dbReference type="STRING" id="3818.A0A445CS17"/>
<dbReference type="PANTHER" id="PTHR47718:SF7">
    <property type="entry name" value="PROTEIN FAR1-RELATED SEQUENCE"/>
    <property type="match status" value="1"/>
</dbReference>
<comment type="caution">
    <text evidence="2">The sequence shown here is derived from an EMBL/GenBank/DDBJ whole genome shotgun (WGS) entry which is preliminary data.</text>
</comment>
<feature type="region of interest" description="Disordered" evidence="1">
    <location>
        <begin position="344"/>
        <end position="364"/>
    </location>
</feature>
<evidence type="ECO:0000313" key="3">
    <source>
        <dbReference type="Proteomes" id="UP000289738"/>
    </source>
</evidence>
<feature type="compositionally biased region" description="Basic residues" evidence="1">
    <location>
        <begin position="317"/>
        <end position="329"/>
    </location>
</feature>
<evidence type="ECO:0000256" key="1">
    <source>
        <dbReference type="SAM" id="MobiDB-lite"/>
    </source>
</evidence>
<sequence length="408" mass="46473">MHDHGLPSSKIMGLKVGQAGGYANVGFTKKDLDNHIQRTCRAKLIDDFEEYDKKYRLEKNDWVLNEYEKRKNWASAYLRDKFCAGFRTTSRCEAINNFIKRFICIRQSLIELVQNLEHALRDYRHNELDFQFKTVYGEPVLTTGLDALELSAANFYTRKILEDIQGVVTLDVINEENISTIVVLKVKECDKSQWNSEGIPCRHIFCAMKRVGLQKFSDSLLLKRWSNDAKKYLDKSYARGAAQDREREFLMRYGALLVAATWMVFLGAQDGPSFHDTMNKVCHWTQTLEQKFGLKRQTRDSPMPNFVGDPSVAKTKGAPKGKKERGKRRCTKCNSASHVKKKCPVRNDGDDLGDKTGSGTQASFSTEEASKIQYCISGASQGPYGFSRDISSAKYINKCICVARVWAR</sequence>
<dbReference type="Proteomes" id="UP000289738">
    <property type="component" value="Chromosome A06"/>
</dbReference>
<organism evidence="2 3">
    <name type="scientific">Arachis hypogaea</name>
    <name type="common">Peanut</name>
    <dbReference type="NCBI Taxonomy" id="3818"/>
    <lineage>
        <taxon>Eukaryota</taxon>
        <taxon>Viridiplantae</taxon>
        <taxon>Streptophyta</taxon>
        <taxon>Embryophyta</taxon>
        <taxon>Tracheophyta</taxon>
        <taxon>Spermatophyta</taxon>
        <taxon>Magnoliopsida</taxon>
        <taxon>eudicotyledons</taxon>
        <taxon>Gunneridae</taxon>
        <taxon>Pentapetalae</taxon>
        <taxon>rosids</taxon>
        <taxon>fabids</taxon>
        <taxon>Fabales</taxon>
        <taxon>Fabaceae</taxon>
        <taxon>Papilionoideae</taxon>
        <taxon>50 kb inversion clade</taxon>
        <taxon>dalbergioids sensu lato</taxon>
        <taxon>Dalbergieae</taxon>
        <taxon>Pterocarpus clade</taxon>
        <taxon>Arachis</taxon>
    </lineage>
</organism>
<accession>A0A445CS17</accession>
<reference evidence="2 3" key="1">
    <citation type="submission" date="2019-01" db="EMBL/GenBank/DDBJ databases">
        <title>Sequencing of cultivated peanut Arachis hypogaea provides insights into genome evolution and oil improvement.</title>
        <authorList>
            <person name="Chen X."/>
        </authorList>
    </citation>
    <scope>NUCLEOTIDE SEQUENCE [LARGE SCALE GENOMIC DNA]</scope>
    <source>
        <strain evidence="3">cv. Fuhuasheng</strain>
        <tissue evidence="2">Leaves</tissue>
    </source>
</reference>
<feature type="compositionally biased region" description="Basic and acidic residues" evidence="1">
    <location>
        <begin position="345"/>
        <end position="354"/>
    </location>
</feature>
<gene>
    <name evidence="2" type="ORF">Ahy_A06g028951</name>
</gene>
<proteinExistence type="predicted"/>
<feature type="region of interest" description="Disordered" evidence="1">
    <location>
        <begin position="299"/>
        <end position="329"/>
    </location>
</feature>
<protein>
    <submittedName>
        <fullName evidence="2">Uncharacterized protein</fullName>
    </submittedName>
</protein>
<name>A0A445CS17_ARAHY</name>